<feature type="transmembrane region" description="Helical" evidence="6">
    <location>
        <begin position="295"/>
        <end position="322"/>
    </location>
</feature>
<evidence type="ECO:0000256" key="6">
    <source>
        <dbReference type="SAM" id="Phobius"/>
    </source>
</evidence>
<feature type="transmembrane region" description="Helical" evidence="6">
    <location>
        <begin position="161"/>
        <end position="182"/>
    </location>
</feature>
<dbReference type="AlphaFoldDB" id="A0AA38XKD0"/>
<dbReference type="Gene3D" id="1.20.1250.20">
    <property type="entry name" value="MFS general substrate transporter like domains"/>
    <property type="match status" value="1"/>
</dbReference>
<protein>
    <recommendedName>
        <fullName evidence="7">Major facilitator superfamily (MFS) profile domain-containing protein</fullName>
    </recommendedName>
</protein>
<evidence type="ECO:0000256" key="5">
    <source>
        <dbReference type="SAM" id="MobiDB-lite"/>
    </source>
</evidence>
<evidence type="ECO:0000256" key="4">
    <source>
        <dbReference type="ARBA" id="ARBA00023136"/>
    </source>
</evidence>
<dbReference type="SUPFAM" id="SSF103473">
    <property type="entry name" value="MFS general substrate transporter"/>
    <property type="match status" value="1"/>
</dbReference>
<keyword evidence="4 6" id="KW-0472">Membrane</keyword>
<dbReference type="PANTHER" id="PTHR23502">
    <property type="entry name" value="MAJOR FACILITATOR SUPERFAMILY"/>
    <property type="match status" value="1"/>
</dbReference>
<dbReference type="InterPro" id="IPR020846">
    <property type="entry name" value="MFS_dom"/>
</dbReference>
<dbReference type="Pfam" id="PF21762">
    <property type="entry name" value="DEDDh_C"/>
    <property type="match status" value="1"/>
</dbReference>
<feature type="compositionally biased region" description="Polar residues" evidence="5">
    <location>
        <begin position="524"/>
        <end position="533"/>
    </location>
</feature>
<dbReference type="Proteomes" id="UP001172673">
    <property type="component" value="Unassembled WGS sequence"/>
</dbReference>
<dbReference type="EMBL" id="JAPDRK010000002">
    <property type="protein sequence ID" value="KAJ9615033.1"/>
    <property type="molecule type" value="Genomic_DNA"/>
</dbReference>
<dbReference type="PROSITE" id="PS50850">
    <property type="entry name" value="MFS"/>
    <property type="match status" value="1"/>
</dbReference>
<evidence type="ECO:0000313" key="9">
    <source>
        <dbReference type="Proteomes" id="UP001172673"/>
    </source>
</evidence>
<comment type="caution">
    <text evidence="8">The sequence shown here is derived from an EMBL/GenBank/DDBJ whole genome shotgun (WGS) entry which is preliminary data.</text>
</comment>
<dbReference type="InterPro" id="IPR036259">
    <property type="entry name" value="MFS_trans_sf"/>
</dbReference>
<feature type="transmembrane region" description="Helical" evidence="6">
    <location>
        <begin position="342"/>
        <end position="363"/>
    </location>
</feature>
<proteinExistence type="predicted"/>
<feature type="region of interest" description="Disordered" evidence="5">
    <location>
        <begin position="522"/>
        <end position="551"/>
    </location>
</feature>
<reference evidence="8" key="1">
    <citation type="submission" date="2022-10" db="EMBL/GenBank/DDBJ databases">
        <title>Culturing micro-colonial fungi from biological soil crusts in the Mojave desert and describing Neophaeococcomyces mojavensis, and introducing the new genera and species Taxawa tesnikishii.</title>
        <authorList>
            <person name="Kurbessoian T."/>
            <person name="Stajich J.E."/>
        </authorList>
    </citation>
    <scope>NUCLEOTIDE SEQUENCE</scope>
    <source>
        <strain evidence="8">TK_41</strain>
    </source>
</reference>
<gene>
    <name evidence="8" type="ORF">H2200_001107</name>
</gene>
<evidence type="ECO:0000256" key="3">
    <source>
        <dbReference type="ARBA" id="ARBA00022989"/>
    </source>
</evidence>
<feature type="transmembrane region" description="Helical" evidence="6">
    <location>
        <begin position="417"/>
        <end position="438"/>
    </location>
</feature>
<evidence type="ECO:0000313" key="8">
    <source>
        <dbReference type="EMBL" id="KAJ9615033.1"/>
    </source>
</evidence>
<evidence type="ECO:0000256" key="1">
    <source>
        <dbReference type="ARBA" id="ARBA00004141"/>
    </source>
</evidence>
<dbReference type="InterPro" id="IPR011701">
    <property type="entry name" value="MFS"/>
</dbReference>
<feature type="transmembrane region" description="Helical" evidence="6">
    <location>
        <begin position="227"/>
        <end position="247"/>
    </location>
</feature>
<dbReference type="InterPro" id="IPR048519">
    <property type="entry name" value="Gfd2/YDR514C-like_C"/>
</dbReference>
<dbReference type="CDD" id="cd17323">
    <property type="entry name" value="MFS_Tpo1_MDR_like"/>
    <property type="match status" value="1"/>
</dbReference>
<feature type="transmembrane region" description="Helical" evidence="6">
    <location>
        <begin position="450"/>
        <end position="472"/>
    </location>
</feature>
<feature type="transmembrane region" description="Helical" evidence="6">
    <location>
        <begin position="106"/>
        <end position="124"/>
    </location>
</feature>
<accession>A0AA38XKD0</accession>
<feature type="transmembrane region" description="Helical" evidence="6">
    <location>
        <begin position="478"/>
        <end position="499"/>
    </location>
</feature>
<feature type="transmembrane region" description="Helical" evidence="6">
    <location>
        <begin position="136"/>
        <end position="155"/>
    </location>
</feature>
<feature type="transmembrane region" description="Helical" evidence="6">
    <location>
        <begin position="384"/>
        <end position="405"/>
    </location>
</feature>
<dbReference type="GO" id="GO:0005886">
    <property type="term" value="C:plasma membrane"/>
    <property type="evidence" value="ECO:0007669"/>
    <property type="project" value="TreeGrafter"/>
</dbReference>
<dbReference type="Pfam" id="PF07690">
    <property type="entry name" value="MFS_1"/>
    <property type="match status" value="1"/>
</dbReference>
<feature type="transmembrane region" description="Helical" evidence="6">
    <location>
        <begin position="194"/>
        <end position="215"/>
    </location>
</feature>
<sequence>METYLQYRRIGRTLKSQRDNDAQLLRHLPCLARQNTRIVNGRAIFVVDWDGPEDPTNPRNWPFTKRLRVMIIVCLIGGLISVASSLDGAVLPQAAHNLGVSEVAESFGAIGSFLLGFGPGCMVAGPLSEIFGRNQIYLVALFLFCIFIMASGLAPDIGSQIVFRFLACVVGSAPSVCVGGSISDMFTPLEKTYIFPLFSLFGFGGAALGPILGAWIADSPVLHSWRWAEWVTLILAGVVLLLTFLLLPETYAPVLLSWKARQLRKVSGDDSCYAEHEIERIPLWSRLKTALRRPFVLAVHEPIIILISFYLSLVYVILFTFLSGYDFIFRQTYNISQELTSTIFLGILIGVCLAYLAVPWIYNKSLRAQREAESKGKERFDPEIRLWYAMLGAPVMPVSLFWMAWTSYPSISIWSPILASAFFGYAAEMVFITSYMYLIDAYETYAASALVFSTLSRYCFAAPMVVAAIPFYKNLGHHWTVTILACFSLLLAPIPFVFYKYGHIIRQRSRFAITRKADVETGEVQASAQNDQIRNMPDNEEKPEEPQAESNGIAAFDPNAISISAADDRAINTWKHISSHLIAIKENKHLFPKGHADWCVIGHPRDFVFGEAMWIDTKDKAREAVVKHIRTLLGDPTDAASLSDTNYINQRKIVFLFYAAGQDRSWLKGLNIDLEREFANMEIVDSQLEFPAWHICRRINNGAPGFQLSAEKLYSHLGFLTGEGMHNGGNDAVWELRAYLASLTLSQAQRDHIWHVGHLAPLVRSRDSGVLSWKRTREHTATTSTFGFRWLVNAVGETSALFCVGDIASTSF</sequence>
<evidence type="ECO:0000256" key="2">
    <source>
        <dbReference type="ARBA" id="ARBA00022692"/>
    </source>
</evidence>
<feature type="domain" description="Major facilitator superfamily (MFS) profile" evidence="7">
    <location>
        <begin position="69"/>
        <end position="503"/>
    </location>
</feature>
<keyword evidence="9" id="KW-1185">Reference proteome</keyword>
<keyword evidence="2 6" id="KW-0812">Transmembrane</keyword>
<evidence type="ECO:0000259" key="7">
    <source>
        <dbReference type="PROSITE" id="PS50850"/>
    </source>
</evidence>
<name>A0AA38XKD0_9EURO</name>
<dbReference type="PANTHER" id="PTHR23502:SF47">
    <property type="entry name" value="MAJOR FACILITATOR SUPERFAMILY (MFS) PROFILE DOMAIN-CONTAINING PROTEIN-RELATED"/>
    <property type="match status" value="1"/>
</dbReference>
<comment type="subcellular location">
    <subcellularLocation>
        <location evidence="1">Membrane</location>
        <topology evidence="1">Multi-pass membrane protein</topology>
    </subcellularLocation>
</comment>
<dbReference type="GO" id="GO:0022857">
    <property type="term" value="F:transmembrane transporter activity"/>
    <property type="evidence" value="ECO:0007669"/>
    <property type="project" value="InterPro"/>
</dbReference>
<feature type="transmembrane region" description="Helical" evidence="6">
    <location>
        <begin position="67"/>
        <end position="86"/>
    </location>
</feature>
<keyword evidence="3 6" id="KW-1133">Transmembrane helix</keyword>
<organism evidence="8 9">
    <name type="scientific">Cladophialophora chaetospira</name>
    <dbReference type="NCBI Taxonomy" id="386627"/>
    <lineage>
        <taxon>Eukaryota</taxon>
        <taxon>Fungi</taxon>
        <taxon>Dikarya</taxon>
        <taxon>Ascomycota</taxon>
        <taxon>Pezizomycotina</taxon>
        <taxon>Eurotiomycetes</taxon>
        <taxon>Chaetothyriomycetidae</taxon>
        <taxon>Chaetothyriales</taxon>
        <taxon>Herpotrichiellaceae</taxon>
        <taxon>Cladophialophora</taxon>
    </lineage>
</organism>